<comment type="caution">
    <text evidence="2">The sequence shown here is derived from an EMBL/GenBank/DDBJ whole genome shotgun (WGS) entry which is preliminary data.</text>
</comment>
<evidence type="ECO:0000313" key="3">
    <source>
        <dbReference type="Proteomes" id="UP000024635"/>
    </source>
</evidence>
<protein>
    <submittedName>
        <fullName evidence="2">Uncharacterized protein</fullName>
    </submittedName>
</protein>
<dbReference type="EMBL" id="JARK01001421">
    <property type="protein sequence ID" value="EYC04822.1"/>
    <property type="molecule type" value="Genomic_DNA"/>
</dbReference>
<organism evidence="2 3">
    <name type="scientific">Ancylostoma ceylanicum</name>
    <dbReference type="NCBI Taxonomy" id="53326"/>
    <lineage>
        <taxon>Eukaryota</taxon>
        <taxon>Metazoa</taxon>
        <taxon>Ecdysozoa</taxon>
        <taxon>Nematoda</taxon>
        <taxon>Chromadorea</taxon>
        <taxon>Rhabditida</taxon>
        <taxon>Rhabditina</taxon>
        <taxon>Rhabditomorpha</taxon>
        <taxon>Strongyloidea</taxon>
        <taxon>Ancylostomatidae</taxon>
        <taxon>Ancylostomatinae</taxon>
        <taxon>Ancylostoma</taxon>
    </lineage>
</organism>
<accession>A0A016TQ98</accession>
<keyword evidence="1" id="KW-0812">Transmembrane</keyword>
<keyword evidence="1" id="KW-0472">Membrane</keyword>
<dbReference type="AlphaFoldDB" id="A0A016TQ98"/>
<gene>
    <name evidence="2" type="primary">Acey_s0085.g1812</name>
    <name evidence="2" type="ORF">Y032_0085g1812</name>
</gene>
<reference evidence="3" key="1">
    <citation type="journal article" date="2015" name="Nat. Genet.">
        <title>The genome and transcriptome of the zoonotic hookworm Ancylostoma ceylanicum identify infection-specific gene families.</title>
        <authorList>
            <person name="Schwarz E.M."/>
            <person name="Hu Y."/>
            <person name="Antoshechkin I."/>
            <person name="Miller M.M."/>
            <person name="Sternberg P.W."/>
            <person name="Aroian R.V."/>
        </authorList>
    </citation>
    <scope>NUCLEOTIDE SEQUENCE</scope>
    <source>
        <strain evidence="3">HY135</strain>
    </source>
</reference>
<keyword evidence="3" id="KW-1185">Reference proteome</keyword>
<sequence>MREKGASQATLIGLFEPPTTPICWNSNGVNPMTHGVFVLSAVCAVRVKQATLARSGADKVNVFQYLVVDVLLFMTSILVLIFVTIFYLPLIMFRILAGGVHEADSGDSTKHPFSEALPEATSMYVHHFCIMFFMHSGELAKNSTTPLQGAHLGLRFIEL</sequence>
<keyword evidence="1" id="KW-1133">Transmembrane helix</keyword>
<proteinExistence type="predicted"/>
<name>A0A016TQ98_9BILA</name>
<feature type="transmembrane region" description="Helical" evidence="1">
    <location>
        <begin position="62"/>
        <end position="88"/>
    </location>
</feature>
<evidence type="ECO:0000313" key="2">
    <source>
        <dbReference type="EMBL" id="EYC04822.1"/>
    </source>
</evidence>
<dbReference type="OrthoDB" id="10589417at2759"/>
<dbReference type="Proteomes" id="UP000024635">
    <property type="component" value="Unassembled WGS sequence"/>
</dbReference>
<evidence type="ECO:0000256" key="1">
    <source>
        <dbReference type="SAM" id="Phobius"/>
    </source>
</evidence>